<dbReference type="Proteomes" id="UP000547528">
    <property type="component" value="Unassembled WGS sequence"/>
</dbReference>
<evidence type="ECO:0000256" key="1">
    <source>
        <dbReference type="ARBA" id="ARBA00022722"/>
    </source>
</evidence>
<evidence type="ECO:0000256" key="10">
    <source>
        <dbReference type="ARBA" id="ARBA00023235"/>
    </source>
</evidence>
<dbReference type="InterPro" id="IPR014016">
    <property type="entry name" value="UvrD-like_ATP-bd"/>
</dbReference>
<evidence type="ECO:0000256" key="6">
    <source>
        <dbReference type="ARBA" id="ARBA00022839"/>
    </source>
</evidence>
<evidence type="ECO:0000259" key="16">
    <source>
        <dbReference type="PROSITE" id="PS51198"/>
    </source>
</evidence>
<dbReference type="Pfam" id="PF12705">
    <property type="entry name" value="PDDEXK_1"/>
    <property type="match status" value="1"/>
</dbReference>
<dbReference type="EMBL" id="JACIBT010000003">
    <property type="protein sequence ID" value="MBB3667791.1"/>
    <property type="molecule type" value="Genomic_DNA"/>
</dbReference>
<dbReference type="InterPro" id="IPR038726">
    <property type="entry name" value="PDDEXK_AddAB-type"/>
</dbReference>
<feature type="compositionally biased region" description="Polar residues" evidence="15">
    <location>
        <begin position="635"/>
        <end position="644"/>
    </location>
</feature>
<evidence type="ECO:0000313" key="19">
    <source>
        <dbReference type="Proteomes" id="UP000547528"/>
    </source>
</evidence>
<dbReference type="PROSITE" id="PS51198">
    <property type="entry name" value="UVRD_HELICASE_ATP_BIND"/>
    <property type="match status" value="1"/>
</dbReference>
<dbReference type="InterPro" id="IPR011335">
    <property type="entry name" value="Restrct_endonuc-II-like"/>
</dbReference>
<dbReference type="InterPro" id="IPR014017">
    <property type="entry name" value="DNA_helicase_UvrD-like_C"/>
</dbReference>
<evidence type="ECO:0000256" key="3">
    <source>
        <dbReference type="ARBA" id="ARBA00022763"/>
    </source>
</evidence>
<dbReference type="InterPro" id="IPR000212">
    <property type="entry name" value="DNA_helicase_UvrD/REP"/>
</dbReference>
<evidence type="ECO:0000256" key="14">
    <source>
        <dbReference type="PROSITE-ProRule" id="PRU00560"/>
    </source>
</evidence>
<gene>
    <name evidence="18" type="ORF">FHX47_001412</name>
</gene>
<dbReference type="RefSeq" id="WP_183358204.1">
    <property type="nucleotide sequence ID" value="NZ_BAABKR010000001.1"/>
</dbReference>
<dbReference type="GO" id="GO:0005524">
    <property type="term" value="F:ATP binding"/>
    <property type="evidence" value="ECO:0007669"/>
    <property type="project" value="UniProtKB-UniRule"/>
</dbReference>
<feature type="region of interest" description="Disordered" evidence="15">
    <location>
        <begin position="623"/>
        <end position="644"/>
    </location>
</feature>
<dbReference type="GO" id="GO:0003677">
    <property type="term" value="F:DNA binding"/>
    <property type="evidence" value="ECO:0007669"/>
    <property type="project" value="UniProtKB-KW"/>
</dbReference>
<evidence type="ECO:0000256" key="2">
    <source>
        <dbReference type="ARBA" id="ARBA00022741"/>
    </source>
</evidence>
<dbReference type="Gene3D" id="1.10.486.10">
    <property type="entry name" value="PCRA, domain 4"/>
    <property type="match status" value="1"/>
</dbReference>
<evidence type="ECO:0000256" key="11">
    <source>
        <dbReference type="ARBA" id="ARBA00034617"/>
    </source>
</evidence>
<keyword evidence="8" id="KW-0238">DNA-binding</keyword>
<evidence type="ECO:0000256" key="7">
    <source>
        <dbReference type="ARBA" id="ARBA00022840"/>
    </source>
</evidence>
<sequence length="1266" mass="139517">MSSETATPAAGDVIAVCPNGEQPGCLCAVCLATALGGDVPTKEQAQVIEADPHAPLLVVAGAGSGKTTTMADRVVWLCANLHVRPDQILGVTFTNKAASGLKRKVSEQLGKLAASGLVPAQQLITGEQGAGSHQRDDVALRDLLAPAVSTYNSYANSLLKQYGTLVGVEPHADLGGEARLWQLARSIVDRLGGPGYDSSEGPAVDINVLLEADRAPSTVTADLMKMSDQCAEHGQDPYAVAQWLDHLLTTRIHTHGEPPASPAALKTLVQNFRYRQQIGILAAHFDERRRQEGLLSYADQLTGAVTVAEQLERARLEQRSQYRVVLLDEFQDTSFVQSKLFYCLFGDGHSVTAVGDPNQSIYGFRGASAGQLFAFRDRFPTAAGVKPEVKYLTTAWRNGPEILTVANTLLSYFGQSETLQKPWHTATADEVSKLSGPQAQKRLTPNPHRDADDPGRVSVGWFETSAEEADAVVANLKDAYARVWQRRQRTAEASGKPPKRPTVAVLARTHRQLDVVAEAFDRQSVPGEDALHYERTGLSGLLSTPEVREVLCYLTVLADPTRSEVLIRILAGDKYRIGPRDLYALGQHAARLSRRFSTGDETEEQRTLLDALADLIRGRRAAGWPSQAGPAEQGPTEQGPTEQGISEEALQRMSELWENFSTLRQWSTQGITALVERVIDQIGLTAEVQAKHGGQSTGSHQLSAFIEESETFELTSPQGSLQDFLDWVETAEDQEKGLEPAEVESNPEAVQLMTMHAAKGLEWDIVATIGWRAPDFPDETAKDPWTSGGGWLPWPLRADAENLPRWGDFASGDEWLQDNLTHSWQVWSWLLNGKPAKAQDDWMPDPYLTQLPEFRAEEDRRLAYVAATRAADELIVSGSLFSGAGKGTDHSGKRRNQKMRPSQFLTEVAAAIGESEAIDAAEEGFTRTQNPASLYATEAAWPYDPLQGRTATRVFDGEGTAADYEVPERQTLRLSGASRREAVDAAAAWVIEALESEPPAAEPVLEEAAQWTEEAELILAQLAEGREDDIIPFPEHLSASNLVALEEDRSAALARLRRPIPQEPRAAFRRGTQTHSWIEERLGNIQQPAFESEDPGEDSTGTVFAEASTRAKFLRSPWAHRSAFALEMNFATPVGGTVIRGQIDAIYGYDPTQQRYLTLDDKDRYDRQPIAERNQRMLQADWHLVDWKTGSPPREQKVWEARKIQLAVYRLAFHRMYGIPLEKITASFHYVDQGESGETKTIPHQELPTAQRLEQLLDQAQQQFSR</sequence>
<organism evidence="18 19">
    <name type="scientific">Garicola koreensis</name>
    <dbReference type="NCBI Taxonomy" id="1262554"/>
    <lineage>
        <taxon>Bacteria</taxon>
        <taxon>Bacillati</taxon>
        <taxon>Actinomycetota</taxon>
        <taxon>Actinomycetes</taxon>
        <taxon>Micrococcales</taxon>
        <taxon>Micrococcaceae</taxon>
        <taxon>Garicola</taxon>
    </lineage>
</organism>
<name>A0A7W5XZU5_9MICC</name>
<comment type="catalytic activity">
    <reaction evidence="13">
        <text>ATP + H2O = ADP + phosphate + H(+)</text>
        <dbReference type="Rhea" id="RHEA:13065"/>
        <dbReference type="ChEBI" id="CHEBI:15377"/>
        <dbReference type="ChEBI" id="CHEBI:15378"/>
        <dbReference type="ChEBI" id="CHEBI:30616"/>
        <dbReference type="ChEBI" id="CHEBI:43474"/>
        <dbReference type="ChEBI" id="CHEBI:456216"/>
        <dbReference type="EC" id="5.6.2.4"/>
    </reaction>
</comment>
<dbReference type="EC" id="5.6.2.4" evidence="12"/>
<keyword evidence="10" id="KW-0413">Isomerase</keyword>
<keyword evidence="4 14" id="KW-0378">Hydrolase</keyword>
<evidence type="ECO:0000256" key="13">
    <source>
        <dbReference type="ARBA" id="ARBA00048988"/>
    </source>
</evidence>
<keyword evidence="7 14" id="KW-0067">ATP-binding</keyword>
<dbReference type="CDD" id="cd17932">
    <property type="entry name" value="DEXQc_UvrD"/>
    <property type="match status" value="1"/>
</dbReference>
<dbReference type="GO" id="GO:0043138">
    <property type="term" value="F:3'-5' DNA helicase activity"/>
    <property type="evidence" value="ECO:0007669"/>
    <property type="project" value="UniProtKB-EC"/>
</dbReference>
<proteinExistence type="predicted"/>
<evidence type="ECO:0000256" key="9">
    <source>
        <dbReference type="ARBA" id="ARBA00023204"/>
    </source>
</evidence>
<keyword evidence="3" id="KW-0227">DNA damage</keyword>
<reference evidence="18 19" key="1">
    <citation type="submission" date="2020-08" db="EMBL/GenBank/DDBJ databases">
        <title>Sequencing the genomes of 1000 actinobacteria strains.</title>
        <authorList>
            <person name="Klenk H.-P."/>
        </authorList>
    </citation>
    <scope>NUCLEOTIDE SEQUENCE [LARGE SCALE GENOMIC DNA]</scope>
    <source>
        <strain evidence="18 19">DSM 28238</strain>
    </source>
</reference>
<feature type="region of interest" description="Disordered" evidence="15">
    <location>
        <begin position="430"/>
        <end position="454"/>
    </location>
</feature>
<keyword evidence="9" id="KW-0234">DNA repair</keyword>
<dbReference type="Pfam" id="PF13361">
    <property type="entry name" value="UvrD_C"/>
    <property type="match status" value="1"/>
</dbReference>
<evidence type="ECO:0000256" key="5">
    <source>
        <dbReference type="ARBA" id="ARBA00022806"/>
    </source>
</evidence>
<evidence type="ECO:0000256" key="4">
    <source>
        <dbReference type="ARBA" id="ARBA00022801"/>
    </source>
</evidence>
<evidence type="ECO:0000256" key="8">
    <source>
        <dbReference type="ARBA" id="ARBA00023125"/>
    </source>
</evidence>
<keyword evidence="2 14" id="KW-0547">Nucleotide-binding</keyword>
<keyword evidence="6" id="KW-0269">Exonuclease</keyword>
<comment type="catalytic activity">
    <reaction evidence="11">
        <text>Couples ATP hydrolysis with the unwinding of duplex DNA by translocating in the 3'-5' direction.</text>
        <dbReference type="EC" id="5.6.2.4"/>
    </reaction>
</comment>
<dbReference type="PANTHER" id="PTHR11070">
    <property type="entry name" value="UVRD / RECB / PCRA DNA HELICASE FAMILY MEMBER"/>
    <property type="match status" value="1"/>
</dbReference>
<evidence type="ECO:0000256" key="15">
    <source>
        <dbReference type="SAM" id="MobiDB-lite"/>
    </source>
</evidence>
<accession>A0A7W5XZU5</accession>
<feature type="domain" description="UvrD-like helicase ATP-binding" evidence="16">
    <location>
        <begin position="39"/>
        <end position="399"/>
    </location>
</feature>
<evidence type="ECO:0000256" key="12">
    <source>
        <dbReference type="ARBA" id="ARBA00034808"/>
    </source>
</evidence>
<dbReference type="SUPFAM" id="SSF52540">
    <property type="entry name" value="P-loop containing nucleoside triphosphate hydrolases"/>
    <property type="match status" value="1"/>
</dbReference>
<dbReference type="GO" id="GO:0000725">
    <property type="term" value="P:recombinational repair"/>
    <property type="evidence" value="ECO:0007669"/>
    <property type="project" value="TreeGrafter"/>
</dbReference>
<dbReference type="SUPFAM" id="SSF52980">
    <property type="entry name" value="Restriction endonuclease-like"/>
    <property type="match status" value="1"/>
</dbReference>
<dbReference type="PROSITE" id="PS51217">
    <property type="entry name" value="UVRD_HELICASE_CTER"/>
    <property type="match status" value="1"/>
</dbReference>
<dbReference type="AlphaFoldDB" id="A0A7W5XZU5"/>
<keyword evidence="19" id="KW-1185">Reference proteome</keyword>
<dbReference type="GO" id="GO:0033202">
    <property type="term" value="C:DNA helicase complex"/>
    <property type="evidence" value="ECO:0007669"/>
    <property type="project" value="TreeGrafter"/>
</dbReference>
<keyword evidence="1" id="KW-0540">Nuclease</keyword>
<dbReference type="Gene3D" id="3.40.50.300">
    <property type="entry name" value="P-loop containing nucleotide triphosphate hydrolases"/>
    <property type="match status" value="4"/>
</dbReference>
<dbReference type="GO" id="GO:0005829">
    <property type="term" value="C:cytosol"/>
    <property type="evidence" value="ECO:0007669"/>
    <property type="project" value="TreeGrafter"/>
</dbReference>
<dbReference type="Pfam" id="PF00580">
    <property type="entry name" value="UvrD-helicase"/>
    <property type="match status" value="1"/>
</dbReference>
<feature type="domain" description="UvrD-like helicase C-terminal" evidence="17">
    <location>
        <begin position="426"/>
        <end position="760"/>
    </location>
</feature>
<feature type="binding site" evidence="14">
    <location>
        <begin position="60"/>
        <end position="67"/>
    </location>
    <ligand>
        <name>ATP</name>
        <dbReference type="ChEBI" id="CHEBI:30616"/>
    </ligand>
</feature>
<evidence type="ECO:0000259" key="17">
    <source>
        <dbReference type="PROSITE" id="PS51217"/>
    </source>
</evidence>
<evidence type="ECO:0000313" key="18">
    <source>
        <dbReference type="EMBL" id="MBB3667791.1"/>
    </source>
</evidence>
<dbReference type="PANTHER" id="PTHR11070:SF55">
    <property type="entry name" value="DNA 3'-5' HELICASE"/>
    <property type="match status" value="1"/>
</dbReference>
<comment type="caution">
    <text evidence="18">The sequence shown here is derived from an EMBL/GenBank/DDBJ whole genome shotgun (WGS) entry which is preliminary data.</text>
</comment>
<dbReference type="Gene3D" id="3.90.320.10">
    <property type="match status" value="1"/>
</dbReference>
<dbReference type="InterPro" id="IPR027417">
    <property type="entry name" value="P-loop_NTPase"/>
</dbReference>
<protein>
    <recommendedName>
        <fullName evidence="12">DNA 3'-5' helicase</fullName>
        <ecNumber evidence="12">5.6.2.4</ecNumber>
    </recommendedName>
</protein>
<keyword evidence="5 14" id="KW-0347">Helicase</keyword>
<dbReference type="InterPro" id="IPR011604">
    <property type="entry name" value="PDDEXK-like_dom_sf"/>
</dbReference>
<dbReference type="GO" id="GO:0004527">
    <property type="term" value="F:exonuclease activity"/>
    <property type="evidence" value="ECO:0007669"/>
    <property type="project" value="UniProtKB-KW"/>
</dbReference>